<keyword evidence="3" id="KW-0732">Signal</keyword>
<dbReference type="CDD" id="cd19941">
    <property type="entry name" value="TIL"/>
    <property type="match status" value="2"/>
</dbReference>
<dbReference type="InterPro" id="IPR036084">
    <property type="entry name" value="Ser_inhib-like_sf"/>
</dbReference>
<accession>A0A834VBV5</accession>
<feature type="signal peptide" evidence="3">
    <location>
        <begin position="1"/>
        <end position="19"/>
    </location>
</feature>
<dbReference type="Proteomes" id="UP000070412">
    <property type="component" value="Unassembled WGS sequence"/>
</dbReference>
<name>A0A834VBV5_SARSC</name>
<keyword evidence="2" id="KW-1015">Disulfide bond</keyword>
<dbReference type="SUPFAM" id="SSF57567">
    <property type="entry name" value="Serine protease inhibitors"/>
    <property type="match status" value="2"/>
</dbReference>
<proteinExistence type="predicted"/>
<dbReference type="InterPro" id="IPR002919">
    <property type="entry name" value="TIL_dom"/>
</dbReference>
<reference evidence="5" key="2">
    <citation type="submission" date="2020-01" db="EMBL/GenBank/DDBJ databases">
        <authorList>
            <person name="Korhonen P.K.K."/>
            <person name="Guangxu M.G."/>
            <person name="Wang T.W."/>
            <person name="Stroehlein A.J.S."/>
            <person name="Young N.D."/>
            <person name="Ang C.-S.A."/>
            <person name="Fernando D.W.F."/>
            <person name="Lu H.L."/>
            <person name="Taylor S.T."/>
            <person name="Ehtesham M.E.M."/>
            <person name="Najaraj S.H.N."/>
            <person name="Harsha G.H.G."/>
            <person name="Madugundu A.M."/>
            <person name="Renuse S.R."/>
            <person name="Holt D.H."/>
            <person name="Pandey A.P."/>
            <person name="Papenfuss A.P."/>
            <person name="Gasser R.B.G."/>
            <person name="Fischer K.F."/>
        </authorList>
    </citation>
    <scope>NUCLEOTIDE SEQUENCE</scope>
    <source>
        <strain evidence="5">SSS_KF_BRIS2020</strain>
    </source>
</reference>
<reference evidence="7" key="1">
    <citation type="journal article" date="2020" name="PLoS Negl. Trop. Dis.">
        <title>High-quality nuclear genome for Sarcoptes scabiei-A critical resource for a neglected parasite.</title>
        <authorList>
            <person name="Korhonen P.K."/>
            <person name="Gasser R.B."/>
            <person name="Ma G."/>
            <person name="Wang T."/>
            <person name="Stroehlein A.J."/>
            <person name="Young N.D."/>
            <person name="Ang C.S."/>
            <person name="Fernando D.D."/>
            <person name="Lu H.C."/>
            <person name="Taylor S."/>
            <person name="Reynolds S.L."/>
            <person name="Mofiz E."/>
            <person name="Najaraj S.H."/>
            <person name="Gowda H."/>
            <person name="Madugundu A."/>
            <person name="Renuse S."/>
            <person name="Holt D."/>
            <person name="Pandey A."/>
            <person name="Papenfuss A.T."/>
            <person name="Fischer K."/>
        </authorList>
    </citation>
    <scope>NUCLEOTIDE SEQUENCE [LARGE SCALE GENOMIC DNA]</scope>
</reference>
<reference evidence="6" key="3">
    <citation type="submission" date="2022-06" db="UniProtKB">
        <authorList>
            <consortium name="EnsemblMetazoa"/>
        </authorList>
    </citation>
    <scope>IDENTIFICATION</scope>
</reference>
<dbReference type="GO" id="GO:0030414">
    <property type="term" value="F:peptidase inhibitor activity"/>
    <property type="evidence" value="ECO:0007669"/>
    <property type="project" value="UniProtKB-KW"/>
</dbReference>
<dbReference type="OrthoDB" id="6477011at2759"/>
<dbReference type="EnsemblMetazoa" id="SSS_7093s_mrna">
    <property type="protein sequence ID" value="KAF7489614.1"/>
    <property type="gene ID" value="SSS_7093"/>
</dbReference>
<gene>
    <name evidence="5" type="ORF">SSS_7093</name>
</gene>
<feature type="chain" id="PRO_5038259497" description="TIL domain-containing protein" evidence="3">
    <location>
        <begin position="20"/>
        <end position="210"/>
    </location>
</feature>
<keyword evidence="7" id="KW-1185">Reference proteome</keyword>
<feature type="domain" description="TIL" evidence="4">
    <location>
        <begin position="92"/>
        <end position="146"/>
    </location>
</feature>
<evidence type="ECO:0000259" key="4">
    <source>
        <dbReference type="Pfam" id="PF01826"/>
    </source>
</evidence>
<dbReference type="AlphaFoldDB" id="A0A834VBV5"/>
<evidence type="ECO:0000313" key="6">
    <source>
        <dbReference type="EnsemblMetazoa" id="KAF7489614.1"/>
    </source>
</evidence>
<evidence type="ECO:0000256" key="1">
    <source>
        <dbReference type="ARBA" id="ARBA00022690"/>
    </source>
</evidence>
<organism evidence="5">
    <name type="scientific">Sarcoptes scabiei</name>
    <name type="common">Itch mite</name>
    <name type="synonym">Acarus scabiei</name>
    <dbReference type="NCBI Taxonomy" id="52283"/>
    <lineage>
        <taxon>Eukaryota</taxon>
        <taxon>Metazoa</taxon>
        <taxon>Ecdysozoa</taxon>
        <taxon>Arthropoda</taxon>
        <taxon>Chelicerata</taxon>
        <taxon>Arachnida</taxon>
        <taxon>Acari</taxon>
        <taxon>Acariformes</taxon>
        <taxon>Sarcoptiformes</taxon>
        <taxon>Astigmata</taxon>
        <taxon>Psoroptidia</taxon>
        <taxon>Sarcoptoidea</taxon>
        <taxon>Sarcoptidae</taxon>
        <taxon>Sarcoptinae</taxon>
        <taxon>Sarcoptes</taxon>
    </lineage>
</organism>
<dbReference type="PANTHER" id="PTHR23259">
    <property type="entry name" value="RIDDLE"/>
    <property type="match status" value="1"/>
</dbReference>
<evidence type="ECO:0000256" key="3">
    <source>
        <dbReference type="SAM" id="SignalP"/>
    </source>
</evidence>
<dbReference type="EMBL" id="WVUK01000064">
    <property type="protein sequence ID" value="KAF7489614.1"/>
    <property type="molecule type" value="Genomic_DNA"/>
</dbReference>
<dbReference type="Gene3D" id="2.10.25.10">
    <property type="entry name" value="Laminin"/>
    <property type="match status" value="3"/>
</dbReference>
<evidence type="ECO:0000313" key="7">
    <source>
        <dbReference type="Proteomes" id="UP000070412"/>
    </source>
</evidence>
<sequence>MKQIVLLYFLTTIVCDSFAYIKVYKKDCGARHLDRSDSYDLASSKCSANHEFFSLCHGNCDGTCKHPHRKRCKRCRPGCRCSKGYVRSCHEENQKYSLFSGCDPTCLEPYGTRRCTSKIRPGCACRRGYVRRERDGTGRCVHRRQCGQCPKHEKHSMCENPCQPTCDEPYPLCTMICKEGCLCKEGYVRVKSGGPCIKREHCENYKSTAK</sequence>
<protein>
    <recommendedName>
        <fullName evidence="4">TIL domain-containing protein</fullName>
    </recommendedName>
</protein>
<keyword evidence="1" id="KW-0646">Protease inhibitor</keyword>
<dbReference type="InterPro" id="IPR051368">
    <property type="entry name" value="SerProtInhib-TIL_Domain"/>
</dbReference>
<feature type="domain" description="TIL" evidence="4">
    <location>
        <begin position="149"/>
        <end position="202"/>
    </location>
</feature>
<dbReference type="Pfam" id="PF01826">
    <property type="entry name" value="TIL"/>
    <property type="match status" value="3"/>
</dbReference>
<evidence type="ECO:0000313" key="5">
    <source>
        <dbReference type="EMBL" id="KAF7489614.1"/>
    </source>
</evidence>
<dbReference type="PANTHER" id="PTHR23259:SF70">
    <property type="entry name" value="ACCESSORY GLAND PROTEIN ACP62F-RELATED"/>
    <property type="match status" value="1"/>
</dbReference>
<evidence type="ECO:0000256" key="2">
    <source>
        <dbReference type="ARBA" id="ARBA00023157"/>
    </source>
</evidence>
<feature type="domain" description="TIL" evidence="4">
    <location>
        <begin position="46"/>
        <end position="88"/>
    </location>
</feature>